<dbReference type="InterPro" id="IPR017455">
    <property type="entry name" value="Znf_FYVE-rel"/>
</dbReference>
<dbReference type="Proteomes" id="UP001280581">
    <property type="component" value="Unassembled WGS sequence"/>
</dbReference>
<keyword evidence="8" id="KW-1185">Reference proteome</keyword>
<dbReference type="InterPro" id="IPR013083">
    <property type="entry name" value="Znf_RING/FYVE/PHD"/>
</dbReference>
<feature type="compositionally biased region" description="Polar residues" evidence="5">
    <location>
        <begin position="99"/>
        <end position="115"/>
    </location>
</feature>
<name>A0AAN6LXZ5_9PLEO</name>
<protein>
    <recommendedName>
        <fullName evidence="6">FYVE-type domain-containing protein</fullName>
    </recommendedName>
</protein>
<dbReference type="Pfam" id="PF01363">
    <property type="entry name" value="FYVE"/>
    <property type="match status" value="1"/>
</dbReference>
<dbReference type="InterPro" id="IPR000306">
    <property type="entry name" value="Znf_FYVE"/>
</dbReference>
<evidence type="ECO:0000256" key="2">
    <source>
        <dbReference type="ARBA" id="ARBA00022771"/>
    </source>
</evidence>
<dbReference type="SMART" id="SM00064">
    <property type="entry name" value="FYVE"/>
    <property type="match status" value="1"/>
</dbReference>
<dbReference type="EMBL" id="WVTA01000006">
    <property type="protein sequence ID" value="KAK3209281.1"/>
    <property type="molecule type" value="Genomic_DNA"/>
</dbReference>
<dbReference type="InterPro" id="IPR011011">
    <property type="entry name" value="Znf_FYVE_PHD"/>
</dbReference>
<accession>A0AAN6LXZ5</accession>
<dbReference type="CDD" id="cd15760">
    <property type="entry name" value="FYVE_scVPS27p_like"/>
    <property type="match status" value="1"/>
</dbReference>
<evidence type="ECO:0000259" key="6">
    <source>
        <dbReference type="PROSITE" id="PS50178"/>
    </source>
</evidence>
<dbReference type="GO" id="GO:0008270">
    <property type="term" value="F:zinc ion binding"/>
    <property type="evidence" value="ECO:0007669"/>
    <property type="project" value="UniProtKB-KW"/>
</dbReference>
<comment type="caution">
    <text evidence="7">The sequence shown here is derived from an EMBL/GenBank/DDBJ whole genome shotgun (WGS) entry which is preliminary data.</text>
</comment>
<feature type="compositionally biased region" description="Low complexity" evidence="5">
    <location>
        <begin position="221"/>
        <end position="234"/>
    </location>
</feature>
<feature type="compositionally biased region" description="Basic and acidic residues" evidence="5">
    <location>
        <begin position="77"/>
        <end position="92"/>
    </location>
</feature>
<evidence type="ECO:0000256" key="3">
    <source>
        <dbReference type="ARBA" id="ARBA00022833"/>
    </source>
</evidence>
<keyword evidence="3" id="KW-0862">Zinc</keyword>
<keyword evidence="1" id="KW-0479">Metal-binding</keyword>
<feature type="compositionally biased region" description="Polar residues" evidence="5">
    <location>
        <begin position="23"/>
        <end position="53"/>
    </location>
</feature>
<evidence type="ECO:0000313" key="8">
    <source>
        <dbReference type="Proteomes" id="UP001280581"/>
    </source>
</evidence>
<feature type="region of interest" description="Disordered" evidence="5">
    <location>
        <begin position="1"/>
        <end position="117"/>
    </location>
</feature>
<feature type="region of interest" description="Disordered" evidence="5">
    <location>
        <begin position="219"/>
        <end position="239"/>
    </location>
</feature>
<gene>
    <name evidence="7" type="ORF">GRF29_69g1353076</name>
</gene>
<reference evidence="7 8" key="1">
    <citation type="submission" date="2021-02" db="EMBL/GenBank/DDBJ databases">
        <title>Genome assembly of Pseudopithomyces chartarum.</title>
        <authorList>
            <person name="Jauregui R."/>
            <person name="Singh J."/>
            <person name="Voisey C."/>
        </authorList>
    </citation>
    <scope>NUCLEOTIDE SEQUENCE [LARGE SCALE GENOMIC DNA]</scope>
    <source>
        <strain evidence="7 8">AGR01</strain>
    </source>
</reference>
<dbReference type="PANTHER" id="PTHR39490">
    <property type="entry name" value="ARRESTIN DOMAIN-CONTAINING PROTEIN D"/>
    <property type="match status" value="1"/>
</dbReference>
<dbReference type="PROSITE" id="PS50178">
    <property type="entry name" value="ZF_FYVE"/>
    <property type="match status" value="1"/>
</dbReference>
<sequence length="273" mass="30136">MATQFSSAAVAAQPNPFQHAYKKSTQLYGQMDSGSNTPMNVSPTSPRTTTGQPPQYPQHAPSIRPLRTPNYIPAALRRTERPAGRSPPKEDSSVDLPITSWSTGGSVQSPGSTPPISRIATEDMRSIYDDTPLSPVAGPITRNHWQPDSSTVVCTASCCQQPFGFFMRRHHCRKCGGIFCHQHLQKQVRLNEHALFHPEGDWHKSCDRCHTQFREWEQMRSSRTNSESSGSMGSPAPAAVQIEPPQAKRPECAPKASFLSQSFGGGTWNWSTF</sequence>
<proteinExistence type="predicted"/>
<dbReference type="PANTHER" id="PTHR39490:SF8">
    <property type="entry name" value="ZINC FINGER FYVE DOMAIN-CONTAINING PROTEIN 21"/>
    <property type="match status" value="1"/>
</dbReference>
<organism evidence="7 8">
    <name type="scientific">Pseudopithomyces chartarum</name>
    <dbReference type="NCBI Taxonomy" id="1892770"/>
    <lineage>
        <taxon>Eukaryota</taxon>
        <taxon>Fungi</taxon>
        <taxon>Dikarya</taxon>
        <taxon>Ascomycota</taxon>
        <taxon>Pezizomycotina</taxon>
        <taxon>Dothideomycetes</taxon>
        <taxon>Pleosporomycetidae</taxon>
        <taxon>Pleosporales</taxon>
        <taxon>Massarineae</taxon>
        <taxon>Didymosphaeriaceae</taxon>
        <taxon>Pseudopithomyces</taxon>
    </lineage>
</organism>
<dbReference type="InterPro" id="IPR052113">
    <property type="entry name" value="FYVE-type_Zinc_Finger"/>
</dbReference>
<keyword evidence="2 4" id="KW-0863">Zinc-finger</keyword>
<evidence type="ECO:0000256" key="5">
    <source>
        <dbReference type="SAM" id="MobiDB-lite"/>
    </source>
</evidence>
<evidence type="ECO:0000256" key="1">
    <source>
        <dbReference type="ARBA" id="ARBA00022723"/>
    </source>
</evidence>
<evidence type="ECO:0000256" key="4">
    <source>
        <dbReference type="PROSITE-ProRule" id="PRU00091"/>
    </source>
</evidence>
<evidence type="ECO:0000313" key="7">
    <source>
        <dbReference type="EMBL" id="KAK3209281.1"/>
    </source>
</evidence>
<dbReference type="AlphaFoldDB" id="A0AAN6LXZ5"/>
<feature type="domain" description="FYVE-type" evidence="6">
    <location>
        <begin position="159"/>
        <end position="214"/>
    </location>
</feature>
<dbReference type="SUPFAM" id="SSF57903">
    <property type="entry name" value="FYVE/PHD zinc finger"/>
    <property type="match status" value="1"/>
</dbReference>
<dbReference type="Gene3D" id="3.30.40.10">
    <property type="entry name" value="Zinc/RING finger domain, C3HC4 (zinc finger)"/>
    <property type="match status" value="1"/>
</dbReference>